<dbReference type="Proteomes" id="UP000032515">
    <property type="component" value="Unassembled WGS sequence"/>
</dbReference>
<gene>
    <name evidence="6" type="ORF">OO17_11130</name>
</gene>
<dbReference type="InterPro" id="IPR001789">
    <property type="entry name" value="Sig_transdc_resp-reg_receiver"/>
</dbReference>
<dbReference type="Pfam" id="PF00072">
    <property type="entry name" value="Response_reg"/>
    <property type="match status" value="1"/>
</dbReference>
<dbReference type="EMBL" id="JXXE01000219">
    <property type="protein sequence ID" value="KIZ43527.1"/>
    <property type="molecule type" value="Genomic_DNA"/>
</dbReference>
<feature type="modified residue" description="4-aspartylphosphate" evidence="4">
    <location>
        <position position="55"/>
    </location>
</feature>
<dbReference type="PANTHER" id="PTHR44591">
    <property type="entry name" value="STRESS RESPONSE REGULATOR PROTEIN 1"/>
    <property type="match status" value="1"/>
</dbReference>
<accession>A0A0D7EVQ4</accession>
<feature type="domain" description="Response regulatory" evidence="5">
    <location>
        <begin position="4"/>
        <end position="119"/>
    </location>
</feature>
<comment type="caution">
    <text evidence="6">The sequence shown here is derived from an EMBL/GenBank/DDBJ whole genome shotgun (WGS) entry which is preliminary data.</text>
</comment>
<evidence type="ECO:0000256" key="3">
    <source>
        <dbReference type="ARBA" id="ARBA00023163"/>
    </source>
</evidence>
<dbReference type="GO" id="GO:0000160">
    <property type="term" value="P:phosphorelay signal transduction system"/>
    <property type="evidence" value="ECO:0007669"/>
    <property type="project" value="InterPro"/>
</dbReference>
<protein>
    <submittedName>
        <fullName evidence="6">Response regulator receiver protein</fullName>
    </submittedName>
</protein>
<evidence type="ECO:0000256" key="2">
    <source>
        <dbReference type="ARBA" id="ARBA00023015"/>
    </source>
</evidence>
<dbReference type="Gene3D" id="3.40.50.2300">
    <property type="match status" value="1"/>
</dbReference>
<name>A0A0D7EVQ4_RHOPL</name>
<dbReference type="RefSeq" id="WP_044410144.1">
    <property type="nucleotide sequence ID" value="NZ_JXXE01000219.1"/>
</dbReference>
<sequence length="127" mass="13681">MPYKLLIVDDSKLARMSVAKAMKALYPDWTRVEAANADEALALSGDAAFDVALLDFNMPGRDGLELAIELQNAHPKLPIAIISANHQDEIVARAAAIGAVFLPKPLTEAALSKFLLTALQQLESAKR</sequence>
<dbReference type="OrthoDB" id="7569831at2"/>
<dbReference type="CDD" id="cd00156">
    <property type="entry name" value="REC"/>
    <property type="match status" value="1"/>
</dbReference>
<reference evidence="6 7" key="1">
    <citation type="submission" date="2014-11" db="EMBL/GenBank/DDBJ databases">
        <title>Genomics and ecophysiology of heterotrophic nitrogen fixing bacteria isolated from estuarine surface water.</title>
        <authorList>
            <person name="Bentzon-Tilia M."/>
            <person name="Severin I."/>
            <person name="Hansen L.H."/>
            <person name="Riemann L."/>
        </authorList>
    </citation>
    <scope>NUCLEOTIDE SEQUENCE [LARGE SCALE GENOMIC DNA]</scope>
    <source>
        <strain evidence="6 7">BAL398</strain>
    </source>
</reference>
<dbReference type="PANTHER" id="PTHR44591:SF3">
    <property type="entry name" value="RESPONSE REGULATORY DOMAIN-CONTAINING PROTEIN"/>
    <property type="match status" value="1"/>
</dbReference>
<dbReference type="SUPFAM" id="SSF52172">
    <property type="entry name" value="CheY-like"/>
    <property type="match status" value="1"/>
</dbReference>
<keyword evidence="3" id="KW-0804">Transcription</keyword>
<dbReference type="InterPro" id="IPR050595">
    <property type="entry name" value="Bact_response_regulator"/>
</dbReference>
<dbReference type="PATRIC" id="fig|1076.23.peg.2141"/>
<evidence type="ECO:0000256" key="1">
    <source>
        <dbReference type="ARBA" id="ARBA00022553"/>
    </source>
</evidence>
<keyword evidence="1 4" id="KW-0597">Phosphoprotein</keyword>
<dbReference type="InterPro" id="IPR011006">
    <property type="entry name" value="CheY-like_superfamily"/>
</dbReference>
<evidence type="ECO:0000259" key="5">
    <source>
        <dbReference type="PROSITE" id="PS50110"/>
    </source>
</evidence>
<dbReference type="SMART" id="SM00448">
    <property type="entry name" value="REC"/>
    <property type="match status" value="1"/>
</dbReference>
<proteinExistence type="predicted"/>
<evidence type="ECO:0000313" key="7">
    <source>
        <dbReference type="Proteomes" id="UP000032515"/>
    </source>
</evidence>
<evidence type="ECO:0000313" key="6">
    <source>
        <dbReference type="EMBL" id="KIZ43527.1"/>
    </source>
</evidence>
<keyword evidence="2" id="KW-0805">Transcription regulation</keyword>
<dbReference type="AlphaFoldDB" id="A0A0D7EVQ4"/>
<evidence type="ECO:0000256" key="4">
    <source>
        <dbReference type="PROSITE-ProRule" id="PRU00169"/>
    </source>
</evidence>
<organism evidence="6 7">
    <name type="scientific">Rhodopseudomonas palustris</name>
    <dbReference type="NCBI Taxonomy" id="1076"/>
    <lineage>
        <taxon>Bacteria</taxon>
        <taxon>Pseudomonadati</taxon>
        <taxon>Pseudomonadota</taxon>
        <taxon>Alphaproteobacteria</taxon>
        <taxon>Hyphomicrobiales</taxon>
        <taxon>Nitrobacteraceae</taxon>
        <taxon>Rhodopseudomonas</taxon>
    </lineage>
</organism>
<dbReference type="PROSITE" id="PS50110">
    <property type="entry name" value="RESPONSE_REGULATORY"/>
    <property type="match status" value="1"/>
</dbReference>